<evidence type="ECO:0000256" key="1">
    <source>
        <dbReference type="ARBA" id="ARBA00023239"/>
    </source>
</evidence>
<accession>A0A366HBS8</accession>
<dbReference type="InterPro" id="IPR006680">
    <property type="entry name" value="Amidohydro-rel"/>
</dbReference>
<dbReference type="AlphaFoldDB" id="A0A366HBS8"/>
<dbReference type="RefSeq" id="WP_113960618.1">
    <property type="nucleotide sequence ID" value="NZ_QNRR01000009.1"/>
</dbReference>
<sequence>MPARAPLTRRRWMAASSAALLGSAFGKQHSLLAQTSSPRAEIVDIHQHTNYHGRTDADLIKHQDAMGVTKTILLPAGSDALRPSTHNGKSFGLAARVLGNEAAYRLTKEHPDKFVFCANEVTDLENAIPVMEKYLKLGACGIGEQKFSVECDSAVSLKMYDLAKAYGVPVLLHFQHKTYNLGYERFYQILEKYPTVNFIAHAQTTWGNVDAAHKQEDLYPKGKVTPGGLTDKWLTQYPNFFADLSAGSGLNAFTRDEEQGAAFFARHQDKLLYGSDCQDVLGVPEEKNCCGSKMIALIRKLVPDEIARQKILAGNARRVFKLT</sequence>
<keyword evidence="4" id="KW-1185">Reference proteome</keyword>
<dbReference type="Gene3D" id="3.20.20.140">
    <property type="entry name" value="Metal-dependent hydrolases"/>
    <property type="match status" value="1"/>
</dbReference>
<organism evidence="3 4">
    <name type="scientific">Roseimicrobium gellanilyticum</name>
    <dbReference type="NCBI Taxonomy" id="748857"/>
    <lineage>
        <taxon>Bacteria</taxon>
        <taxon>Pseudomonadati</taxon>
        <taxon>Verrucomicrobiota</taxon>
        <taxon>Verrucomicrobiia</taxon>
        <taxon>Verrucomicrobiales</taxon>
        <taxon>Verrucomicrobiaceae</taxon>
        <taxon>Roseimicrobium</taxon>
    </lineage>
</organism>
<gene>
    <name evidence="3" type="ORF">DES53_109154</name>
</gene>
<dbReference type="Proteomes" id="UP000253426">
    <property type="component" value="Unassembled WGS sequence"/>
</dbReference>
<evidence type="ECO:0000313" key="4">
    <source>
        <dbReference type="Proteomes" id="UP000253426"/>
    </source>
</evidence>
<dbReference type="EMBL" id="QNRR01000009">
    <property type="protein sequence ID" value="RBP39727.1"/>
    <property type="molecule type" value="Genomic_DNA"/>
</dbReference>
<reference evidence="3 4" key="1">
    <citation type="submission" date="2018-06" db="EMBL/GenBank/DDBJ databases">
        <title>Genomic Encyclopedia of Type Strains, Phase IV (KMG-IV): sequencing the most valuable type-strain genomes for metagenomic binning, comparative biology and taxonomic classification.</title>
        <authorList>
            <person name="Goeker M."/>
        </authorList>
    </citation>
    <scope>NUCLEOTIDE SEQUENCE [LARGE SCALE GENOMIC DNA]</scope>
    <source>
        <strain evidence="3 4">DSM 25532</strain>
    </source>
</reference>
<comment type="caution">
    <text evidence="3">The sequence shown here is derived from an EMBL/GenBank/DDBJ whole genome shotgun (WGS) entry which is preliminary data.</text>
</comment>
<dbReference type="PANTHER" id="PTHR21240">
    <property type="entry name" value="2-AMINO-3-CARBOXYLMUCONATE-6-SEMIALDEHYDE DECARBOXYLASE"/>
    <property type="match status" value="1"/>
</dbReference>
<keyword evidence="3" id="KW-0378">Hydrolase</keyword>
<dbReference type="OrthoDB" id="9771932at2"/>
<dbReference type="GO" id="GO:0016831">
    <property type="term" value="F:carboxy-lyase activity"/>
    <property type="evidence" value="ECO:0007669"/>
    <property type="project" value="InterPro"/>
</dbReference>
<dbReference type="SUPFAM" id="SSF51556">
    <property type="entry name" value="Metallo-dependent hydrolases"/>
    <property type="match status" value="1"/>
</dbReference>
<dbReference type="Pfam" id="PF04909">
    <property type="entry name" value="Amidohydro_2"/>
    <property type="match status" value="1"/>
</dbReference>
<evidence type="ECO:0000313" key="3">
    <source>
        <dbReference type="EMBL" id="RBP39727.1"/>
    </source>
</evidence>
<name>A0A366HBS8_9BACT</name>
<dbReference type="InterPro" id="IPR032465">
    <property type="entry name" value="ACMSD"/>
</dbReference>
<evidence type="ECO:0000259" key="2">
    <source>
        <dbReference type="Pfam" id="PF04909"/>
    </source>
</evidence>
<dbReference type="GO" id="GO:0019748">
    <property type="term" value="P:secondary metabolic process"/>
    <property type="evidence" value="ECO:0007669"/>
    <property type="project" value="TreeGrafter"/>
</dbReference>
<protein>
    <submittedName>
        <fullName evidence="3">Putative TIM-barrel fold metal-dependent hydrolase</fullName>
    </submittedName>
</protein>
<dbReference type="GO" id="GO:0016787">
    <property type="term" value="F:hydrolase activity"/>
    <property type="evidence" value="ECO:0007669"/>
    <property type="project" value="UniProtKB-KW"/>
</dbReference>
<dbReference type="GO" id="GO:0005737">
    <property type="term" value="C:cytoplasm"/>
    <property type="evidence" value="ECO:0007669"/>
    <property type="project" value="TreeGrafter"/>
</dbReference>
<feature type="domain" description="Amidohydrolase-related" evidence="2">
    <location>
        <begin position="108"/>
        <end position="322"/>
    </location>
</feature>
<dbReference type="InterPro" id="IPR032466">
    <property type="entry name" value="Metal_Hydrolase"/>
</dbReference>
<keyword evidence="1" id="KW-0456">Lyase</keyword>
<dbReference type="PANTHER" id="PTHR21240:SF28">
    <property type="entry name" value="ISO-OROTATE DECARBOXYLASE (EUROFUNG)"/>
    <property type="match status" value="1"/>
</dbReference>
<proteinExistence type="predicted"/>